<organism evidence="3 4">
    <name type="scientific">Nocardioides panaciterrulae</name>
    <dbReference type="NCBI Taxonomy" id="661492"/>
    <lineage>
        <taxon>Bacteria</taxon>
        <taxon>Bacillati</taxon>
        <taxon>Actinomycetota</taxon>
        <taxon>Actinomycetes</taxon>
        <taxon>Propionibacteriales</taxon>
        <taxon>Nocardioidaceae</taxon>
        <taxon>Nocardioides</taxon>
    </lineage>
</organism>
<feature type="transmembrane region" description="Helical" evidence="2">
    <location>
        <begin position="246"/>
        <end position="267"/>
    </location>
</feature>
<feature type="transmembrane region" description="Helical" evidence="2">
    <location>
        <begin position="307"/>
        <end position="328"/>
    </location>
</feature>
<feature type="transmembrane region" description="Helical" evidence="2">
    <location>
        <begin position="194"/>
        <end position="211"/>
    </location>
</feature>
<keyword evidence="2" id="KW-0812">Transmembrane</keyword>
<feature type="region of interest" description="Disordered" evidence="1">
    <location>
        <begin position="1"/>
        <end position="35"/>
    </location>
</feature>
<protein>
    <recommendedName>
        <fullName evidence="5">Glycosyltransferase RgtA/B/C/D-like domain-containing protein</fullName>
    </recommendedName>
</protein>
<keyword evidence="2" id="KW-0472">Membrane</keyword>
<evidence type="ECO:0000313" key="4">
    <source>
        <dbReference type="Proteomes" id="UP000535511"/>
    </source>
</evidence>
<evidence type="ECO:0000313" key="3">
    <source>
        <dbReference type="EMBL" id="NYD42993.1"/>
    </source>
</evidence>
<dbReference type="Proteomes" id="UP000535511">
    <property type="component" value="Unassembled WGS sequence"/>
</dbReference>
<proteinExistence type="predicted"/>
<evidence type="ECO:0000256" key="1">
    <source>
        <dbReference type="SAM" id="MobiDB-lite"/>
    </source>
</evidence>
<evidence type="ECO:0000256" key="2">
    <source>
        <dbReference type="SAM" id="Phobius"/>
    </source>
</evidence>
<feature type="transmembrane region" description="Helical" evidence="2">
    <location>
        <begin position="340"/>
        <end position="360"/>
    </location>
</feature>
<sequence>MDAPDRQPRSGTDVAGLRGPTAGPRRAPPRPRRGVRRALGGLPPRAWIVVAAVLAAAVRLPFLGRALSSDEGGLLMVAAQWRPGTSLYGDYWVDRPPLLIALFRVADAGGGTVALRLLGIAVAVTCVLLAGWIGRLVAQRPTGPVYAAATAAVFVSTPLFDAQEIDGELLALPFLLAGTGCVLAAFSGRAGHPARWWVAAGALGAAAALVKQNMIDVAVVAATALVLTVLRPGAGGTRRAALGRAARAGGWFALGALLVTAVVLGVADLLGTGPAPLWNALVEFRFHAAQVIASSAANTNDTRLTHLLGAFALSGAPLLVLLLLAALLRRRGDLPDSPTGPRHAAVLALAALGWEAVGIAGGGSFWWHYQIALITGLVLVAAVLADAGPRLRRGVRISLVFAAVVVAVGTVVSHGRVPGPGADAGVIHFLRTHARPGDTGVVAFGDPAILRATGLSSPYPQLWSLPVRVRDPHLRAFTRVLSGPDRPTWLVVFGAKLETWGVDATTAVPVLRQHYTRVATPGGFTIYEADSALARG</sequence>
<dbReference type="EMBL" id="JACCBG010000001">
    <property type="protein sequence ID" value="NYD42993.1"/>
    <property type="molecule type" value="Genomic_DNA"/>
</dbReference>
<feature type="transmembrane region" description="Helical" evidence="2">
    <location>
        <begin position="217"/>
        <end position="234"/>
    </location>
</feature>
<evidence type="ECO:0008006" key="5">
    <source>
        <dbReference type="Google" id="ProtNLM"/>
    </source>
</evidence>
<feature type="transmembrane region" description="Helical" evidence="2">
    <location>
        <begin position="366"/>
        <end position="385"/>
    </location>
</feature>
<reference evidence="3 4" key="1">
    <citation type="submission" date="2020-07" db="EMBL/GenBank/DDBJ databases">
        <title>Sequencing the genomes of 1000 actinobacteria strains.</title>
        <authorList>
            <person name="Klenk H.-P."/>
        </authorList>
    </citation>
    <scope>NUCLEOTIDE SEQUENCE [LARGE SCALE GENOMIC DNA]</scope>
    <source>
        <strain evidence="3 4">DSM 21350</strain>
    </source>
</reference>
<dbReference type="RefSeq" id="WP_179664560.1">
    <property type="nucleotide sequence ID" value="NZ_JACCBG010000001.1"/>
</dbReference>
<feature type="transmembrane region" description="Helical" evidence="2">
    <location>
        <begin position="113"/>
        <end position="133"/>
    </location>
</feature>
<feature type="transmembrane region" description="Helical" evidence="2">
    <location>
        <begin position="145"/>
        <end position="163"/>
    </location>
</feature>
<keyword evidence="2" id="KW-1133">Transmembrane helix</keyword>
<name>A0A7Y9E8C7_9ACTN</name>
<feature type="transmembrane region" description="Helical" evidence="2">
    <location>
        <begin position="46"/>
        <end position="67"/>
    </location>
</feature>
<keyword evidence="4" id="KW-1185">Reference proteome</keyword>
<accession>A0A7Y9E8C7</accession>
<feature type="transmembrane region" description="Helical" evidence="2">
    <location>
        <begin position="397"/>
        <end position="415"/>
    </location>
</feature>
<feature type="transmembrane region" description="Helical" evidence="2">
    <location>
        <begin position="169"/>
        <end position="187"/>
    </location>
</feature>
<comment type="caution">
    <text evidence="3">The sequence shown here is derived from an EMBL/GenBank/DDBJ whole genome shotgun (WGS) entry which is preliminary data.</text>
</comment>
<feature type="compositionally biased region" description="Low complexity" evidence="1">
    <location>
        <begin position="15"/>
        <end position="25"/>
    </location>
</feature>
<dbReference type="AlphaFoldDB" id="A0A7Y9E8C7"/>
<gene>
    <name evidence="3" type="ORF">BJZ21_003076</name>
</gene>